<dbReference type="AlphaFoldDB" id="A0A0N4VB73"/>
<sequence length="172" mass="19894">MHMCVLLRYPCRLLLRQVLDDMWGISTKSALKSLTKKDVEKCAQSRSVIIVGGWNSEEVQCRPLVKDKKPLKRYQTNFIGGEFRKFIVAKFVALRVNHIFKAGYFTKSTYVRISVEPAFVPPHRYEAAFIICVTPSFLLIVQTVALSLSIYSHFLVNYKLFSKAYWRFTEAS</sequence>
<reference evidence="2 3" key="2">
    <citation type="submission" date="2018-10" db="EMBL/GenBank/DDBJ databases">
        <authorList>
            <consortium name="Pathogen Informatics"/>
        </authorList>
    </citation>
    <scope>NUCLEOTIDE SEQUENCE [LARGE SCALE GENOMIC DNA]</scope>
</reference>
<proteinExistence type="predicted"/>
<keyword evidence="1" id="KW-0472">Membrane</keyword>
<feature type="transmembrane region" description="Helical" evidence="1">
    <location>
        <begin position="127"/>
        <end position="151"/>
    </location>
</feature>
<keyword evidence="3" id="KW-1185">Reference proteome</keyword>
<organism evidence="4">
    <name type="scientific">Enterobius vermicularis</name>
    <name type="common">Human pinworm</name>
    <dbReference type="NCBI Taxonomy" id="51028"/>
    <lineage>
        <taxon>Eukaryota</taxon>
        <taxon>Metazoa</taxon>
        <taxon>Ecdysozoa</taxon>
        <taxon>Nematoda</taxon>
        <taxon>Chromadorea</taxon>
        <taxon>Rhabditida</taxon>
        <taxon>Spirurina</taxon>
        <taxon>Oxyuridomorpha</taxon>
        <taxon>Oxyuroidea</taxon>
        <taxon>Oxyuridae</taxon>
        <taxon>Enterobius</taxon>
    </lineage>
</organism>
<protein>
    <submittedName>
        <fullName evidence="4">Transmembrane protein</fullName>
    </submittedName>
</protein>
<accession>A0A0N4VB73</accession>
<evidence type="ECO:0000313" key="4">
    <source>
        <dbReference type="WBParaSite" id="EVEC_0000777501-mRNA-1"/>
    </source>
</evidence>
<dbReference type="EMBL" id="UXUI01008843">
    <property type="protein sequence ID" value="VDD92508.1"/>
    <property type="molecule type" value="Genomic_DNA"/>
</dbReference>
<keyword evidence="1" id="KW-1133">Transmembrane helix</keyword>
<evidence type="ECO:0000313" key="2">
    <source>
        <dbReference type="EMBL" id="VDD92508.1"/>
    </source>
</evidence>
<evidence type="ECO:0000313" key="3">
    <source>
        <dbReference type="Proteomes" id="UP000274131"/>
    </source>
</evidence>
<gene>
    <name evidence="2" type="ORF">EVEC_LOCUS7259</name>
</gene>
<evidence type="ECO:0000256" key="1">
    <source>
        <dbReference type="SAM" id="Phobius"/>
    </source>
</evidence>
<keyword evidence="1" id="KW-0812">Transmembrane</keyword>
<dbReference type="Proteomes" id="UP000274131">
    <property type="component" value="Unassembled WGS sequence"/>
</dbReference>
<dbReference type="WBParaSite" id="EVEC_0000777501-mRNA-1">
    <property type="protein sequence ID" value="EVEC_0000777501-mRNA-1"/>
    <property type="gene ID" value="EVEC_0000777501"/>
</dbReference>
<reference evidence="4" key="1">
    <citation type="submission" date="2017-02" db="UniProtKB">
        <authorList>
            <consortium name="WormBaseParasite"/>
        </authorList>
    </citation>
    <scope>IDENTIFICATION</scope>
</reference>
<name>A0A0N4VB73_ENTVE</name>